<sequence>MRNEDLLQLSTFIIATVVSLNSVGSDVVRYFALLVVFGFLARHCLAPIFPGTRIRALLRKLEETEEALGLPLYAALKDRHPHFVLQVELDLIAAKLLASHLQSDLLHAKRVPWKRYLPFLRGISLKAARCQLEVKELQIAIVLALESERQRRYNETIRDKRAVISSLVPLQGALVFEM</sequence>
<gene>
    <name evidence="1" type="ORF">FB45DRAFT_918898</name>
</gene>
<keyword evidence="2" id="KW-1185">Reference proteome</keyword>
<name>A0AAD7FN70_9AGAR</name>
<dbReference type="AlphaFoldDB" id="A0AAD7FN70"/>
<comment type="caution">
    <text evidence="1">The sequence shown here is derived from an EMBL/GenBank/DDBJ whole genome shotgun (WGS) entry which is preliminary data.</text>
</comment>
<evidence type="ECO:0000313" key="2">
    <source>
        <dbReference type="Proteomes" id="UP001221142"/>
    </source>
</evidence>
<accession>A0AAD7FN70</accession>
<dbReference type="EMBL" id="JARKIF010000010">
    <property type="protein sequence ID" value="KAJ7628658.1"/>
    <property type="molecule type" value="Genomic_DNA"/>
</dbReference>
<proteinExistence type="predicted"/>
<organism evidence="1 2">
    <name type="scientific">Roridomyces roridus</name>
    <dbReference type="NCBI Taxonomy" id="1738132"/>
    <lineage>
        <taxon>Eukaryota</taxon>
        <taxon>Fungi</taxon>
        <taxon>Dikarya</taxon>
        <taxon>Basidiomycota</taxon>
        <taxon>Agaricomycotina</taxon>
        <taxon>Agaricomycetes</taxon>
        <taxon>Agaricomycetidae</taxon>
        <taxon>Agaricales</taxon>
        <taxon>Marasmiineae</taxon>
        <taxon>Mycenaceae</taxon>
        <taxon>Roridomyces</taxon>
    </lineage>
</organism>
<protein>
    <submittedName>
        <fullName evidence="1">Uncharacterized protein</fullName>
    </submittedName>
</protein>
<dbReference type="Proteomes" id="UP001221142">
    <property type="component" value="Unassembled WGS sequence"/>
</dbReference>
<evidence type="ECO:0000313" key="1">
    <source>
        <dbReference type="EMBL" id="KAJ7628658.1"/>
    </source>
</evidence>
<reference evidence="1" key="1">
    <citation type="submission" date="2023-03" db="EMBL/GenBank/DDBJ databases">
        <title>Massive genome expansion in bonnet fungi (Mycena s.s.) driven by repeated elements and novel gene families across ecological guilds.</title>
        <authorList>
            <consortium name="Lawrence Berkeley National Laboratory"/>
            <person name="Harder C.B."/>
            <person name="Miyauchi S."/>
            <person name="Viragh M."/>
            <person name="Kuo A."/>
            <person name="Thoen E."/>
            <person name="Andreopoulos B."/>
            <person name="Lu D."/>
            <person name="Skrede I."/>
            <person name="Drula E."/>
            <person name="Henrissat B."/>
            <person name="Morin E."/>
            <person name="Kohler A."/>
            <person name="Barry K."/>
            <person name="LaButti K."/>
            <person name="Morin E."/>
            <person name="Salamov A."/>
            <person name="Lipzen A."/>
            <person name="Mereny Z."/>
            <person name="Hegedus B."/>
            <person name="Baldrian P."/>
            <person name="Stursova M."/>
            <person name="Weitz H."/>
            <person name="Taylor A."/>
            <person name="Grigoriev I.V."/>
            <person name="Nagy L.G."/>
            <person name="Martin F."/>
            <person name="Kauserud H."/>
        </authorList>
    </citation>
    <scope>NUCLEOTIDE SEQUENCE</scope>
    <source>
        <strain evidence="1">9284</strain>
    </source>
</reference>